<dbReference type="InterPro" id="IPR007627">
    <property type="entry name" value="RNA_pol_sigma70_r2"/>
</dbReference>
<evidence type="ECO:0000256" key="5">
    <source>
        <dbReference type="ARBA" id="ARBA00023163"/>
    </source>
</evidence>
<dbReference type="PROSITE" id="PS01063">
    <property type="entry name" value="SIGMA70_ECF"/>
    <property type="match status" value="1"/>
</dbReference>
<keyword evidence="10" id="KW-1185">Reference proteome</keyword>
<dbReference type="Gene3D" id="1.10.10.10">
    <property type="entry name" value="Winged helix-like DNA-binding domain superfamily/Winged helix DNA-binding domain"/>
    <property type="match status" value="1"/>
</dbReference>
<keyword evidence="4 6" id="KW-0238">DNA-binding</keyword>
<dbReference type="InterPro" id="IPR014284">
    <property type="entry name" value="RNA_pol_sigma-70_dom"/>
</dbReference>
<name>A0A417Y5W9_9ACTN</name>
<sequence length="161" mass="17699">MVARHGAAATRAAAWFGAGPDADDVVQEAFVKAWQALDRFRPEAPFRPWLIRIVANQTRNTVRGRKRRDALALRALELREGPDPALDALAAERQRTLLAAVRSLRAAERDVVVCRWLLGLSEAETATALGIPNGTAKSRASRALARLRAELTEMEVSHDRA</sequence>
<comment type="caution">
    <text evidence="9">The sequence shown here is derived from an EMBL/GenBank/DDBJ whole genome shotgun (WGS) entry which is preliminary data.</text>
</comment>
<dbReference type="SUPFAM" id="SSF88946">
    <property type="entry name" value="Sigma2 domain of RNA polymerase sigma factors"/>
    <property type="match status" value="1"/>
</dbReference>
<evidence type="ECO:0000256" key="4">
    <source>
        <dbReference type="ARBA" id="ARBA00023125"/>
    </source>
</evidence>
<dbReference type="EMBL" id="QXGH01000011">
    <property type="protein sequence ID" value="RHW27967.1"/>
    <property type="molecule type" value="Genomic_DNA"/>
</dbReference>
<evidence type="ECO:0000313" key="9">
    <source>
        <dbReference type="EMBL" id="RHW27967.1"/>
    </source>
</evidence>
<proteinExistence type="inferred from homology"/>
<dbReference type="Pfam" id="PF08281">
    <property type="entry name" value="Sigma70_r4_2"/>
    <property type="match status" value="1"/>
</dbReference>
<evidence type="ECO:0000256" key="3">
    <source>
        <dbReference type="ARBA" id="ARBA00023082"/>
    </source>
</evidence>
<evidence type="ECO:0000256" key="1">
    <source>
        <dbReference type="ARBA" id="ARBA00010641"/>
    </source>
</evidence>
<dbReference type="InterPro" id="IPR013325">
    <property type="entry name" value="RNA_pol_sigma_r2"/>
</dbReference>
<dbReference type="InterPro" id="IPR036388">
    <property type="entry name" value="WH-like_DNA-bd_sf"/>
</dbReference>
<organism evidence="9 10">
    <name type="scientific">Nocardioides immobilis</name>
    <dbReference type="NCBI Taxonomy" id="2049295"/>
    <lineage>
        <taxon>Bacteria</taxon>
        <taxon>Bacillati</taxon>
        <taxon>Actinomycetota</taxon>
        <taxon>Actinomycetes</taxon>
        <taxon>Propionibacteriales</taxon>
        <taxon>Nocardioidaceae</taxon>
        <taxon>Nocardioides</taxon>
    </lineage>
</organism>
<dbReference type="InterPro" id="IPR013324">
    <property type="entry name" value="RNA_pol_sigma_r3/r4-like"/>
</dbReference>
<comment type="similarity">
    <text evidence="1 6">Belongs to the sigma-70 factor family. ECF subfamily.</text>
</comment>
<dbReference type="PANTHER" id="PTHR43133">
    <property type="entry name" value="RNA POLYMERASE ECF-TYPE SIGMA FACTO"/>
    <property type="match status" value="1"/>
</dbReference>
<reference evidence="9 10" key="1">
    <citation type="submission" date="2018-09" db="EMBL/GenBank/DDBJ databases">
        <title>Genome sequencing of Nocardioides immobilis CCTCC AB 2017083 for comparison to Nocardioides silvaticus.</title>
        <authorList>
            <person name="Li C."/>
            <person name="Wang G."/>
        </authorList>
    </citation>
    <scope>NUCLEOTIDE SEQUENCE [LARGE SCALE GENOMIC DNA]</scope>
    <source>
        <strain evidence="9 10">CCTCC AB 2017083</strain>
    </source>
</reference>
<evidence type="ECO:0000256" key="6">
    <source>
        <dbReference type="RuleBase" id="RU000716"/>
    </source>
</evidence>
<evidence type="ECO:0000259" key="7">
    <source>
        <dbReference type="Pfam" id="PF04542"/>
    </source>
</evidence>
<evidence type="ECO:0000313" key="10">
    <source>
        <dbReference type="Proteomes" id="UP000283644"/>
    </source>
</evidence>
<accession>A0A417Y5W9</accession>
<dbReference type="GO" id="GO:0006950">
    <property type="term" value="P:response to stress"/>
    <property type="evidence" value="ECO:0007669"/>
    <property type="project" value="UniProtKB-ARBA"/>
</dbReference>
<protein>
    <recommendedName>
        <fullName evidence="6">RNA polymerase sigma factor</fullName>
    </recommendedName>
</protein>
<dbReference type="NCBIfam" id="TIGR02937">
    <property type="entry name" value="sigma70-ECF"/>
    <property type="match status" value="1"/>
</dbReference>
<dbReference type="AlphaFoldDB" id="A0A417Y5W9"/>
<dbReference type="CDD" id="cd06171">
    <property type="entry name" value="Sigma70_r4"/>
    <property type="match status" value="1"/>
</dbReference>
<dbReference type="GO" id="GO:0003677">
    <property type="term" value="F:DNA binding"/>
    <property type="evidence" value="ECO:0007669"/>
    <property type="project" value="UniProtKB-KW"/>
</dbReference>
<dbReference type="GO" id="GO:0006352">
    <property type="term" value="P:DNA-templated transcription initiation"/>
    <property type="evidence" value="ECO:0007669"/>
    <property type="project" value="InterPro"/>
</dbReference>
<dbReference type="Gene3D" id="1.10.1740.10">
    <property type="match status" value="1"/>
</dbReference>
<dbReference type="OrthoDB" id="9780326at2"/>
<gene>
    <name evidence="9" type="ORF">D0Z08_06715</name>
</gene>
<dbReference type="Proteomes" id="UP000283644">
    <property type="component" value="Unassembled WGS sequence"/>
</dbReference>
<keyword evidence="3 6" id="KW-0731">Sigma factor</keyword>
<evidence type="ECO:0000259" key="8">
    <source>
        <dbReference type="Pfam" id="PF08281"/>
    </source>
</evidence>
<feature type="domain" description="RNA polymerase sigma factor 70 region 4 type 2" evidence="8">
    <location>
        <begin position="96"/>
        <end position="147"/>
    </location>
</feature>
<dbReference type="GO" id="GO:0016987">
    <property type="term" value="F:sigma factor activity"/>
    <property type="evidence" value="ECO:0007669"/>
    <property type="project" value="UniProtKB-KW"/>
</dbReference>
<feature type="domain" description="RNA polymerase sigma-70 region 2" evidence="7">
    <location>
        <begin position="4"/>
        <end position="68"/>
    </location>
</feature>
<keyword evidence="5 6" id="KW-0804">Transcription</keyword>
<dbReference type="Pfam" id="PF04542">
    <property type="entry name" value="Sigma70_r2"/>
    <property type="match status" value="1"/>
</dbReference>
<keyword evidence="2 6" id="KW-0805">Transcription regulation</keyword>
<dbReference type="InterPro" id="IPR000838">
    <property type="entry name" value="RNA_pol_sigma70_ECF_CS"/>
</dbReference>
<dbReference type="InterPro" id="IPR013249">
    <property type="entry name" value="RNA_pol_sigma70_r4_t2"/>
</dbReference>
<dbReference type="PANTHER" id="PTHR43133:SF8">
    <property type="entry name" value="RNA POLYMERASE SIGMA FACTOR HI_1459-RELATED"/>
    <property type="match status" value="1"/>
</dbReference>
<evidence type="ECO:0000256" key="2">
    <source>
        <dbReference type="ARBA" id="ARBA00023015"/>
    </source>
</evidence>
<dbReference type="InterPro" id="IPR039425">
    <property type="entry name" value="RNA_pol_sigma-70-like"/>
</dbReference>
<dbReference type="SUPFAM" id="SSF88659">
    <property type="entry name" value="Sigma3 and sigma4 domains of RNA polymerase sigma factors"/>
    <property type="match status" value="1"/>
</dbReference>